<feature type="compositionally biased region" description="Basic and acidic residues" evidence="1">
    <location>
        <begin position="491"/>
        <end position="504"/>
    </location>
</feature>
<dbReference type="Proteomes" id="UP000799538">
    <property type="component" value="Unassembled WGS sequence"/>
</dbReference>
<evidence type="ECO:0000256" key="1">
    <source>
        <dbReference type="SAM" id="MobiDB-lite"/>
    </source>
</evidence>
<feature type="compositionally biased region" description="Basic and acidic residues" evidence="1">
    <location>
        <begin position="290"/>
        <end position="306"/>
    </location>
</feature>
<sequence>MLRGRPSLVIISQEDMEEYNLRRTRSSLQTRNDRYLIPRRPTGLPPTRNSKHSAPPPSQVIVRSGPSRRVTDAIVTPSVKSHPNASHAIHGHSIQHHSYEDEDENRSDDYSNLPQHTSALSNYLSNTSREQAIHVGRSMPVQLHTEHHSPFLASQSMPLLQAKKENDPSGLASVRSKSCIIRGAGRVRAPSIHAPSPIQGHAPASGLISGSSEDQKLSPLDSSPLDELMTKLRMADSRLEQVERSPFVQSELVVSTPLLHGHTFYSDRTDQVDHVMSLRADPWILPGEARQTHSDRDRPRNVERRRATSRMTSYPMHSELQDAVSPRAGIRRSTHSPSPHPFQHGVESNWRESPTVRVQDVSQIQTPRRTPLRAAVRASRTPRLPVYDDGLPAAFQPQTPAELRTRQTGLPGSRYAVARRRNAISRDLHPAMIPPGESRYPTVTAPVTAPTLADDRRSPTFESVSGHNLGGPRTQMRQQENVQEELSPQMDEERRRWAGRRDNPGRASALMQTPPHEGRFERFLR</sequence>
<dbReference type="EMBL" id="ML992501">
    <property type="protein sequence ID" value="KAF2227556.1"/>
    <property type="molecule type" value="Genomic_DNA"/>
</dbReference>
<dbReference type="OrthoDB" id="3437607at2759"/>
<feature type="compositionally biased region" description="Polar residues" evidence="1">
    <location>
        <begin position="475"/>
        <end position="486"/>
    </location>
</feature>
<feature type="region of interest" description="Disordered" evidence="1">
    <location>
        <begin position="288"/>
        <end position="376"/>
    </location>
</feature>
<name>A0A6A6GP86_9PEZI</name>
<feature type="region of interest" description="Disordered" evidence="1">
    <location>
        <begin position="94"/>
        <end position="116"/>
    </location>
</feature>
<protein>
    <submittedName>
        <fullName evidence="2">Uncharacterized protein</fullName>
    </submittedName>
</protein>
<gene>
    <name evidence="2" type="ORF">BDZ85DRAFT_4837</name>
</gene>
<organism evidence="2 3">
    <name type="scientific">Elsinoe ampelina</name>
    <dbReference type="NCBI Taxonomy" id="302913"/>
    <lineage>
        <taxon>Eukaryota</taxon>
        <taxon>Fungi</taxon>
        <taxon>Dikarya</taxon>
        <taxon>Ascomycota</taxon>
        <taxon>Pezizomycotina</taxon>
        <taxon>Dothideomycetes</taxon>
        <taxon>Dothideomycetidae</taxon>
        <taxon>Myriangiales</taxon>
        <taxon>Elsinoaceae</taxon>
        <taxon>Elsinoe</taxon>
    </lineage>
</organism>
<accession>A0A6A6GP86</accession>
<proteinExistence type="predicted"/>
<evidence type="ECO:0000313" key="3">
    <source>
        <dbReference type="Proteomes" id="UP000799538"/>
    </source>
</evidence>
<feature type="compositionally biased region" description="Basic and acidic residues" evidence="1">
    <location>
        <begin position="516"/>
        <end position="525"/>
    </location>
</feature>
<feature type="region of interest" description="Disordered" evidence="1">
    <location>
        <begin position="22"/>
        <end position="68"/>
    </location>
</feature>
<keyword evidence="3" id="KW-1185">Reference proteome</keyword>
<reference evidence="3" key="1">
    <citation type="journal article" date="2020" name="Stud. Mycol.">
        <title>101 Dothideomycetes genomes: A test case for predicting lifestyles and emergence of pathogens.</title>
        <authorList>
            <person name="Haridas S."/>
            <person name="Albert R."/>
            <person name="Binder M."/>
            <person name="Bloem J."/>
            <person name="LaButti K."/>
            <person name="Salamov A."/>
            <person name="Andreopoulos B."/>
            <person name="Baker S."/>
            <person name="Barry K."/>
            <person name="Bills G."/>
            <person name="Bluhm B."/>
            <person name="Cannon C."/>
            <person name="Castanera R."/>
            <person name="Culley D."/>
            <person name="Daum C."/>
            <person name="Ezra D."/>
            <person name="Gonzalez J."/>
            <person name="Henrissat B."/>
            <person name="Kuo A."/>
            <person name="Liang C."/>
            <person name="Lipzen A."/>
            <person name="Lutzoni F."/>
            <person name="Magnuson J."/>
            <person name="Mondo S."/>
            <person name="Nolan M."/>
            <person name="Ohm R."/>
            <person name="Pangilinan J."/>
            <person name="Park H.-J."/>
            <person name="Ramirez L."/>
            <person name="Alfaro M."/>
            <person name="Sun H."/>
            <person name="Tritt A."/>
            <person name="Yoshinaga Y."/>
            <person name="Zwiers L.-H."/>
            <person name="Turgeon B."/>
            <person name="Goodwin S."/>
            <person name="Spatafora J."/>
            <person name="Crous P."/>
            <person name="Grigoriev I."/>
        </authorList>
    </citation>
    <scope>NUCLEOTIDE SEQUENCE [LARGE SCALE GENOMIC DNA]</scope>
    <source>
        <strain evidence="3">CECT 20119</strain>
    </source>
</reference>
<evidence type="ECO:0000313" key="2">
    <source>
        <dbReference type="EMBL" id="KAF2227556.1"/>
    </source>
</evidence>
<feature type="region of interest" description="Disordered" evidence="1">
    <location>
        <begin position="450"/>
        <end position="525"/>
    </location>
</feature>
<feature type="region of interest" description="Disordered" evidence="1">
    <location>
        <begin position="190"/>
        <end position="223"/>
    </location>
</feature>
<dbReference type="AlphaFoldDB" id="A0A6A6GP86"/>